<feature type="domain" description="Disease resistance N-terminal" evidence="6">
    <location>
        <begin position="9"/>
        <end position="87"/>
    </location>
</feature>
<keyword evidence="3" id="KW-0677">Repeat</keyword>
<evidence type="ECO:0000259" key="6">
    <source>
        <dbReference type="Pfam" id="PF18052"/>
    </source>
</evidence>
<dbReference type="EMBL" id="JANAVB010037018">
    <property type="protein sequence ID" value="KAJ6802818.1"/>
    <property type="molecule type" value="Genomic_DNA"/>
</dbReference>
<evidence type="ECO:0000256" key="4">
    <source>
        <dbReference type="ARBA" id="ARBA00022741"/>
    </source>
</evidence>
<keyword evidence="5" id="KW-0611">Plant defense</keyword>
<dbReference type="AlphaFoldDB" id="A0AAX6EFS8"/>
<evidence type="ECO:0000256" key="2">
    <source>
        <dbReference type="ARBA" id="ARBA00022614"/>
    </source>
</evidence>
<dbReference type="InterPro" id="IPR038005">
    <property type="entry name" value="RX-like_CC"/>
</dbReference>
<sequence length="93" mass="10406">MAMILSSSVGLLGQKLAPLIEEEVVMLVGVKGELVKLQGKLQLIQSVLEDAEKKAFHDPAIRRWTDRLKDVMYDADDVIDEFRTKQLLQLVGA</sequence>
<accession>A0AAX6EFS8</accession>
<evidence type="ECO:0000313" key="8">
    <source>
        <dbReference type="Proteomes" id="UP001140949"/>
    </source>
</evidence>
<organism evidence="7 8">
    <name type="scientific">Iris pallida</name>
    <name type="common">Sweet iris</name>
    <dbReference type="NCBI Taxonomy" id="29817"/>
    <lineage>
        <taxon>Eukaryota</taxon>
        <taxon>Viridiplantae</taxon>
        <taxon>Streptophyta</taxon>
        <taxon>Embryophyta</taxon>
        <taxon>Tracheophyta</taxon>
        <taxon>Spermatophyta</taxon>
        <taxon>Magnoliopsida</taxon>
        <taxon>Liliopsida</taxon>
        <taxon>Asparagales</taxon>
        <taxon>Iridaceae</taxon>
        <taxon>Iridoideae</taxon>
        <taxon>Irideae</taxon>
        <taxon>Iris</taxon>
    </lineage>
</organism>
<evidence type="ECO:0000313" key="7">
    <source>
        <dbReference type="EMBL" id="KAJ6802818.1"/>
    </source>
</evidence>
<keyword evidence="8" id="KW-1185">Reference proteome</keyword>
<proteinExistence type="inferred from homology"/>
<evidence type="ECO:0000256" key="1">
    <source>
        <dbReference type="ARBA" id="ARBA00008894"/>
    </source>
</evidence>
<gene>
    <name evidence="7" type="ORF">M6B38_191705</name>
</gene>
<keyword evidence="4" id="KW-0547">Nucleotide-binding</keyword>
<dbReference type="InterPro" id="IPR041118">
    <property type="entry name" value="Rx_N"/>
</dbReference>
<dbReference type="CDD" id="cd14798">
    <property type="entry name" value="RX-CC_like"/>
    <property type="match status" value="1"/>
</dbReference>
<dbReference type="Gene3D" id="1.20.5.4130">
    <property type="match status" value="1"/>
</dbReference>
<dbReference type="Proteomes" id="UP001140949">
    <property type="component" value="Unassembled WGS sequence"/>
</dbReference>
<keyword evidence="2" id="KW-0433">Leucine-rich repeat</keyword>
<comment type="caution">
    <text evidence="7">The sequence shown here is derived from an EMBL/GenBank/DDBJ whole genome shotgun (WGS) entry which is preliminary data.</text>
</comment>
<comment type="similarity">
    <text evidence="1">Belongs to the disease resistance NB-LRR family.</text>
</comment>
<evidence type="ECO:0000256" key="3">
    <source>
        <dbReference type="ARBA" id="ARBA00022737"/>
    </source>
</evidence>
<dbReference type="GO" id="GO:0000166">
    <property type="term" value="F:nucleotide binding"/>
    <property type="evidence" value="ECO:0007669"/>
    <property type="project" value="UniProtKB-KW"/>
</dbReference>
<reference evidence="7" key="1">
    <citation type="journal article" date="2023" name="GigaByte">
        <title>Genome assembly of the bearded iris, Iris pallida Lam.</title>
        <authorList>
            <person name="Bruccoleri R.E."/>
            <person name="Oakeley E.J."/>
            <person name="Faust A.M.E."/>
            <person name="Altorfer M."/>
            <person name="Dessus-Babus S."/>
            <person name="Burckhardt D."/>
            <person name="Oertli M."/>
            <person name="Naumann U."/>
            <person name="Petersen F."/>
            <person name="Wong J."/>
        </authorList>
    </citation>
    <scope>NUCLEOTIDE SEQUENCE</scope>
    <source>
        <strain evidence="7">GSM-AAB239-AS_SAM_17_03QT</strain>
    </source>
</reference>
<dbReference type="Pfam" id="PF18052">
    <property type="entry name" value="Rx_N"/>
    <property type="match status" value="1"/>
</dbReference>
<protein>
    <submittedName>
        <fullName evidence="7">Disease resistance protein RGA1</fullName>
    </submittedName>
</protein>
<reference evidence="7" key="2">
    <citation type="submission" date="2023-04" db="EMBL/GenBank/DDBJ databases">
        <authorList>
            <person name="Bruccoleri R.E."/>
            <person name="Oakeley E.J."/>
            <person name="Faust A.-M."/>
            <person name="Dessus-Babus S."/>
            <person name="Altorfer M."/>
            <person name="Burckhardt D."/>
            <person name="Oertli M."/>
            <person name="Naumann U."/>
            <person name="Petersen F."/>
            <person name="Wong J."/>
        </authorList>
    </citation>
    <scope>NUCLEOTIDE SEQUENCE</scope>
    <source>
        <strain evidence="7">GSM-AAB239-AS_SAM_17_03QT</strain>
        <tissue evidence="7">Leaf</tissue>
    </source>
</reference>
<name>A0AAX6EFS8_IRIPA</name>
<dbReference type="GO" id="GO:0006952">
    <property type="term" value="P:defense response"/>
    <property type="evidence" value="ECO:0007669"/>
    <property type="project" value="UniProtKB-KW"/>
</dbReference>
<evidence type="ECO:0000256" key="5">
    <source>
        <dbReference type="ARBA" id="ARBA00022821"/>
    </source>
</evidence>